<accession>A0A8G2BH07</accession>
<gene>
    <name evidence="1" type="ORF">SAMN05660686_01928</name>
</gene>
<keyword evidence="2" id="KW-1185">Reference proteome</keyword>
<dbReference type="OrthoDB" id="7359277at2"/>
<dbReference type="Proteomes" id="UP000198615">
    <property type="component" value="Unassembled WGS sequence"/>
</dbReference>
<protein>
    <submittedName>
        <fullName evidence="1">Uncharacterized protein</fullName>
    </submittedName>
</protein>
<proteinExistence type="predicted"/>
<sequence>MTDVREIVACSPSAACHQAVTRTYAQMRENGADERVAFEAAQKVYTWHHPEVPRDRVPYVIADWLP</sequence>
<reference evidence="1 2" key="1">
    <citation type="submission" date="2016-10" db="EMBL/GenBank/DDBJ databases">
        <authorList>
            <person name="Varghese N."/>
            <person name="Submissions S."/>
        </authorList>
    </citation>
    <scope>NUCLEOTIDE SEQUENCE [LARGE SCALE GENOMIC DNA]</scope>
    <source>
        <strain evidence="1 2">DSM 18839</strain>
    </source>
</reference>
<dbReference type="AlphaFoldDB" id="A0A8G2BH07"/>
<organism evidence="1 2">
    <name type="scientific">Thalassobaculum litoreum DSM 18839</name>
    <dbReference type="NCBI Taxonomy" id="1123362"/>
    <lineage>
        <taxon>Bacteria</taxon>
        <taxon>Pseudomonadati</taxon>
        <taxon>Pseudomonadota</taxon>
        <taxon>Alphaproteobacteria</taxon>
        <taxon>Rhodospirillales</taxon>
        <taxon>Thalassobaculaceae</taxon>
        <taxon>Thalassobaculum</taxon>
    </lineage>
</organism>
<name>A0A8G2BH07_9PROT</name>
<dbReference type="EMBL" id="FNBW01000005">
    <property type="protein sequence ID" value="SDF65299.1"/>
    <property type="molecule type" value="Genomic_DNA"/>
</dbReference>
<evidence type="ECO:0000313" key="2">
    <source>
        <dbReference type="Proteomes" id="UP000198615"/>
    </source>
</evidence>
<dbReference type="RefSeq" id="WP_139189204.1">
    <property type="nucleotide sequence ID" value="NZ_FNBW01000005.1"/>
</dbReference>
<comment type="caution">
    <text evidence="1">The sequence shown here is derived from an EMBL/GenBank/DDBJ whole genome shotgun (WGS) entry which is preliminary data.</text>
</comment>
<evidence type="ECO:0000313" key="1">
    <source>
        <dbReference type="EMBL" id="SDF65299.1"/>
    </source>
</evidence>